<reference evidence="2" key="1">
    <citation type="submission" date="2020-12" db="EMBL/GenBank/DDBJ databases">
        <title>Metabolic potential, ecology and presence of endohyphal bacteria is reflected in genomic diversity of Mucoromycotina.</title>
        <authorList>
            <person name="Muszewska A."/>
            <person name="Okrasinska A."/>
            <person name="Steczkiewicz K."/>
            <person name="Drgas O."/>
            <person name="Orlowska M."/>
            <person name="Perlinska-Lenart U."/>
            <person name="Aleksandrzak-Piekarczyk T."/>
            <person name="Szatraj K."/>
            <person name="Zielenkiewicz U."/>
            <person name="Pilsyk S."/>
            <person name="Malc E."/>
            <person name="Mieczkowski P."/>
            <person name="Kruszewska J.S."/>
            <person name="Biernat P."/>
            <person name="Pawlowska J."/>
        </authorList>
    </citation>
    <scope>NUCLEOTIDE SEQUENCE</scope>
    <source>
        <strain evidence="2">WA0000067209</strain>
    </source>
</reference>
<dbReference type="OrthoDB" id="2333384at2759"/>
<organism evidence="2 3">
    <name type="scientific">Mortierella isabellina</name>
    <name type="common">Filamentous fungus</name>
    <name type="synonym">Umbelopsis isabellina</name>
    <dbReference type="NCBI Taxonomy" id="91625"/>
    <lineage>
        <taxon>Eukaryota</taxon>
        <taxon>Fungi</taxon>
        <taxon>Fungi incertae sedis</taxon>
        <taxon>Mucoromycota</taxon>
        <taxon>Mucoromycotina</taxon>
        <taxon>Umbelopsidomycetes</taxon>
        <taxon>Umbelopsidales</taxon>
        <taxon>Umbelopsidaceae</taxon>
        <taxon>Umbelopsis</taxon>
    </lineage>
</organism>
<dbReference type="GO" id="GO:0031625">
    <property type="term" value="F:ubiquitin protein ligase binding"/>
    <property type="evidence" value="ECO:0007669"/>
    <property type="project" value="TreeGrafter"/>
</dbReference>
<dbReference type="GO" id="GO:0030674">
    <property type="term" value="F:protein-macromolecule adaptor activity"/>
    <property type="evidence" value="ECO:0007669"/>
    <property type="project" value="TreeGrafter"/>
</dbReference>
<dbReference type="GO" id="GO:0070086">
    <property type="term" value="P:ubiquitin-dependent endocytosis"/>
    <property type="evidence" value="ECO:0007669"/>
    <property type="project" value="TreeGrafter"/>
</dbReference>
<sequence>MDSYEIFLKPKVEKSMIWGDVVLKVAKPVSITGTIDLDFSGVCETYWPQGRTNEVCHTRDLHRIQVSLPPPSNGSRLDAGTYHLPFELPIPSTLPSTTKLKNGDISYKLMAHLRKSSVLFQSVCTSVPIFLIQFPGRNPLDMRYVSASRHLDGVCCQLGMDCAAMILGHIFGVDVSVVADNSTKAKVKSVMLTITEKSQIQVQQHKQQSTDHTVVHLKWAYHHNEFDLPYTDCPYKNLKELNWDLDTPLQARFVFPIPSCQFLLQPSVTSTDINITHWAKLTVVIEKNGETTEAMVETPFEVLSCRLVPELTEPPPKYEEYPAAEVAVQYEHNVGSCPCTRKDVDRKLRGKTTIARLLPRYQPPTETEKHA</sequence>
<proteinExistence type="predicted"/>
<evidence type="ECO:0000313" key="2">
    <source>
        <dbReference type="EMBL" id="KAG2172790.1"/>
    </source>
</evidence>
<dbReference type="GO" id="GO:0005829">
    <property type="term" value="C:cytosol"/>
    <property type="evidence" value="ECO:0007669"/>
    <property type="project" value="TreeGrafter"/>
</dbReference>
<dbReference type="Proteomes" id="UP000654370">
    <property type="component" value="Unassembled WGS sequence"/>
</dbReference>
<dbReference type="InterPro" id="IPR011021">
    <property type="entry name" value="Arrestin-like_N"/>
</dbReference>
<dbReference type="InterPro" id="IPR014752">
    <property type="entry name" value="Arrestin-like_C"/>
</dbReference>
<evidence type="ECO:0000259" key="1">
    <source>
        <dbReference type="Pfam" id="PF00339"/>
    </source>
</evidence>
<gene>
    <name evidence="2" type="ORF">INT43_000137</name>
</gene>
<comment type="caution">
    <text evidence="2">The sequence shown here is derived from an EMBL/GenBank/DDBJ whole genome shotgun (WGS) entry which is preliminary data.</text>
</comment>
<dbReference type="InterPro" id="IPR014756">
    <property type="entry name" value="Ig_E-set"/>
</dbReference>
<dbReference type="Pfam" id="PF00339">
    <property type="entry name" value="Arrestin_N"/>
    <property type="match status" value="1"/>
</dbReference>
<dbReference type="PANTHER" id="PTHR11188:SF17">
    <property type="entry name" value="FI21816P1"/>
    <property type="match status" value="1"/>
</dbReference>
<accession>A0A8H7U868</accession>
<dbReference type="InterPro" id="IPR050357">
    <property type="entry name" value="Arrestin_domain-protein"/>
</dbReference>
<dbReference type="Gene3D" id="2.60.40.640">
    <property type="match status" value="1"/>
</dbReference>
<dbReference type="GO" id="GO:0005886">
    <property type="term" value="C:plasma membrane"/>
    <property type="evidence" value="ECO:0007669"/>
    <property type="project" value="TreeGrafter"/>
</dbReference>
<dbReference type="EMBL" id="JAEPQZ010000016">
    <property type="protein sequence ID" value="KAG2172790.1"/>
    <property type="molecule type" value="Genomic_DNA"/>
</dbReference>
<keyword evidence="3" id="KW-1185">Reference proteome</keyword>
<dbReference type="PANTHER" id="PTHR11188">
    <property type="entry name" value="ARRESTIN DOMAIN CONTAINING PROTEIN"/>
    <property type="match status" value="1"/>
</dbReference>
<name>A0A8H7U868_MORIS</name>
<dbReference type="AlphaFoldDB" id="A0A8H7U868"/>
<dbReference type="SUPFAM" id="SSF81296">
    <property type="entry name" value="E set domains"/>
    <property type="match status" value="1"/>
</dbReference>
<feature type="domain" description="Arrestin-like N-terminal" evidence="1">
    <location>
        <begin position="17"/>
        <end position="117"/>
    </location>
</feature>
<evidence type="ECO:0000313" key="3">
    <source>
        <dbReference type="Proteomes" id="UP000654370"/>
    </source>
</evidence>
<protein>
    <recommendedName>
        <fullName evidence="1">Arrestin-like N-terminal domain-containing protein</fullName>
    </recommendedName>
</protein>